<dbReference type="InterPro" id="IPR053151">
    <property type="entry name" value="RNase_H-like"/>
</dbReference>
<dbReference type="InterPro" id="IPR044730">
    <property type="entry name" value="RNase_H-like_dom_plant"/>
</dbReference>
<name>A0AAV7GST7_DENCH</name>
<dbReference type="PANTHER" id="PTHR47723">
    <property type="entry name" value="OS05G0353850 PROTEIN"/>
    <property type="match status" value="1"/>
</dbReference>
<organism evidence="2 3">
    <name type="scientific">Dendrobium chrysotoxum</name>
    <name type="common">Orchid</name>
    <dbReference type="NCBI Taxonomy" id="161865"/>
    <lineage>
        <taxon>Eukaryota</taxon>
        <taxon>Viridiplantae</taxon>
        <taxon>Streptophyta</taxon>
        <taxon>Embryophyta</taxon>
        <taxon>Tracheophyta</taxon>
        <taxon>Spermatophyta</taxon>
        <taxon>Magnoliopsida</taxon>
        <taxon>Liliopsida</taxon>
        <taxon>Asparagales</taxon>
        <taxon>Orchidaceae</taxon>
        <taxon>Epidendroideae</taxon>
        <taxon>Malaxideae</taxon>
        <taxon>Dendrobiinae</taxon>
        <taxon>Dendrobium</taxon>
    </lineage>
</organism>
<dbReference type="SUPFAM" id="SSF53098">
    <property type="entry name" value="Ribonuclease H-like"/>
    <property type="match status" value="1"/>
</dbReference>
<comment type="caution">
    <text evidence="2">The sequence shown here is derived from an EMBL/GenBank/DDBJ whole genome shotgun (WGS) entry which is preliminary data.</text>
</comment>
<dbReference type="AlphaFoldDB" id="A0AAV7GST7"/>
<protein>
    <recommendedName>
        <fullName evidence="1">RNase H type-1 domain-containing protein</fullName>
    </recommendedName>
</protein>
<dbReference type="Gene3D" id="3.30.420.10">
    <property type="entry name" value="Ribonuclease H-like superfamily/Ribonuclease H"/>
    <property type="match status" value="1"/>
</dbReference>
<dbReference type="InterPro" id="IPR012337">
    <property type="entry name" value="RNaseH-like_sf"/>
</dbReference>
<keyword evidence="3" id="KW-1185">Reference proteome</keyword>
<dbReference type="InterPro" id="IPR002156">
    <property type="entry name" value="RNaseH_domain"/>
</dbReference>
<proteinExistence type="predicted"/>
<reference evidence="2 3" key="1">
    <citation type="journal article" date="2021" name="Hortic Res">
        <title>Chromosome-scale assembly of the Dendrobium chrysotoxum genome enhances the understanding of orchid evolution.</title>
        <authorList>
            <person name="Zhang Y."/>
            <person name="Zhang G.Q."/>
            <person name="Zhang D."/>
            <person name="Liu X.D."/>
            <person name="Xu X.Y."/>
            <person name="Sun W.H."/>
            <person name="Yu X."/>
            <person name="Zhu X."/>
            <person name="Wang Z.W."/>
            <person name="Zhao X."/>
            <person name="Zhong W.Y."/>
            <person name="Chen H."/>
            <person name="Yin W.L."/>
            <person name="Huang T."/>
            <person name="Niu S.C."/>
            <person name="Liu Z.J."/>
        </authorList>
    </citation>
    <scope>NUCLEOTIDE SEQUENCE [LARGE SCALE GENOMIC DNA]</scope>
    <source>
        <strain evidence="2">Lindl</strain>
    </source>
</reference>
<dbReference type="CDD" id="cd06222">
    <property type="entry name" value="RNase_H_like"/>
    <property type="match status" value="1"/>
</dbReference>
<sequence>MAAASFKGSLGYWDSNQLCELSPYWHPPSPEWIKLNVDASLSCNYNGGIGGVFREYCGRFLGAFGIKCTHWDSSQVELLMIFSAKRFIQDWMYDFKGITIEGDNKNIMDLVQEIFNKKFVFKGHSQMQDFSFLDGFNQVLFHFVNRKSNKLADFCANYARSFDLFWDVLGFNEVPPLFVSLLKEDSLRSSFT</sequence>
<dbReference type="PANTHER" id="PTHR47723:SF19">
    <property type="entry name" value="POLYNUCLEOTIDYL TRANSFERASE, RIBONUCLEASE H-LIKE SUPERFAMILY PROTEIN"/>
    <property type="match status" value="1"/>
</dbReference>
<evidence type="ECO:0000259" key="1">
    <source>
        <dbReference type="Pfam" id="PF13456"/>
    </source>
</evidence>
<dbReference type="Pfam" id="PF13456">
    <property type="entry name" value="RVT_3"/>
    <property type="match status" value="1"/>
</dbReference>
<gene>
    <name evidence="2" type="ORF">IEQ34_012276</name>
</gene>
<dbReference type="InterPro" id="IPR036397">
    <property type="entry name" value="RNaseH_sf"/>
</dbReference>
<accession>A0AAV7GST7</accession>
<dbReference type="GO" id="GO:0003676">
    <property type="term" value="F:nucleic acid binding"/>
    <property type="evidence" value="ECO:0007669"/>
    <property type="project" value="InterPro"/>
</dbReference>
<evidence type="ECO:0000313" key="3">
    <source>
        <dbReference type="Proteomes" id="UP000775213"/>
    </source>
</evidence>
<feature type="domain" description="RNase H type-1" evidence="1">
    <location>
        <begin position="36"/>
        <end position="159"/>
    </location>
</feature>
<dbReference type="EMBL" id="JAGFBR010000011">
    <property type="protein sequence ID" value="KAH0459462.1"/>
    <property type="molecule type" value="Genomic_DNA"/>
</dbReference>
<evidence type="ECO:0000313" key="2">
    <source>
        <dbReference type="EMBL" id="KAH0459462.1"/>
    </source>
</evidence>
<dbReference type="GO" id="GO:0004523">
    <property type="term" value="F:RNA-DNA hybrid ribonuclease activity"/>
    <property type="evidence" value="ECO:0007669"/>
    <property type="project" value="InterPro"/>
</dbReference>
<dbReference type="Proteomes" id="UP000775213">
    <property type="component" value="Unassembled WGS sequence"/>
</dbReference>